<name>A0A6I4V1D6_9SPHN</name>
<evidence type="ECO:0000313" key="2">
    <source>
        <dbReference type="Proteomes" id="UP000471435"/>
    </source>
</evidence>
<reference evidence="1 2" key="1">
    <citation type="submission" date="2019-12" db="EMBL/GenBank/DDBJ databases">
        <title>Genomic-based taxomic classification of the family Erythrobacteraceae.</title>
        <authorList>
            <person name="Xu L."/>
        </authorList>
    </citation>
    <scope>NUCLEOTIDE SEQUENCE [LARGE SCALE GENOMIC DNA]</scope>
    <source>
        <strain evidence="1 2">SW-109</strain>
    </source>
</reference>
<keyword evidence="2" id="KW-1185">Reference proteome</keyword>
<dbReference type="EMBL" id="WTYP01000002">
    <property type="protein sequence ID" value="MXP47957.1"/>
    <property type="molecule type" value="Genomic_DNA"/>
</dbReference>
<dbReference type="AlphaFoldDB" id="A0A6I4V1D6"/>
<dbReference type="Proteomes" id="UP000471435">
    <property type="component" value="Unassembled WGS sequence"/>
</dbReference>
<sequence>MPRILAASAGAVVLAALLAVQAGSSVLTRKQPGLSSRLLSVNGLALEQQATRQFMSAVKERDDLVPSAQAASPVALSAIARDPLSPKSYAVLAVAEQNPERKRALLDAASKLNRRDLLLQGLVLEESVAQKDYAATLATLDMILSVHPEQKANFFPILLQALSEKDALPALSGILDQESEWQEDFFKFAVRKPEVLTNLAELRLQRASVSPDVDQRLISGLASAGQLDKAYEVYRAANEEPAPSSGNRMIIDWRARFSPFDWELADEAGFRAQPSATPDQLEVFVRGGKGGLLASRNIRLRNGPIALRINHDLTPPGQVEDVRLQLSCPGAEQTFYDEPLRFGSRDYRIGRKPAACDFVTIAIRARAWTGSSAIRGTINRIEILGN</sequence>
<gene>
    <name evidence="1" type="ORF">GRI43_11230</name>
</gene>
<dbReference type="OrthoDB" id="7389478at2"/>
<proteinExistence type="predicted"/>
<dbReference type="RefSeq" id="WP_160731193.1">
    <property type="nucleotide sequence ID" value="NZ_WTYP01000002.1"/>
</dbReference>
<evidence type="ECO:0000313" key="1">
    <source>
        <dbReference type="EMBL" id="MXP47957.1"/>
    </source>
</evidence>
<comment type="caution">
    <text evidence="1">The sequence shown here is derived from an EMBL/GenBank/DDBJ whole genome shotgun (WGS) entry which is preliminary data.</text>
</comment>
<protein>
    <submittedName>
        <fullName evidence="1">Uncharacterized protein</fullName>
    </submittedName>
</protein>
<organism evidence="1 2">
    <name type="scientific">Pontixanthobacter luteolus</name>
    <dbReference type="NCBI Taxonomy" id="295089"/>
    <lineage>
        <taxon>Bacteria</taxon>
        <taxon>Pseudomonadati</taxon>
        <taxon>Pseudomonadota</taxon>
        <taxon>Alphaproteobacteria</taxon>
        <taxon>Sphingomonadales</taxon>
        <taxon>Erythrobacteraceae</taxon>
        <taxon>Pontixanthobacter</taxon>
    </lineage>
</organism>
<accession>A0A6I4V1D6</accession>